<dbReference type="Gene3D" id="3.30.70.270">
    <property type="match status" value="1"/>
</dbReference>
<dbReference type="PROSITE" id="PS50173">
    <property type="entry name" value="UMUC"/>
    <property type="match status" value="1"/>
</dbReference>
<dbReference type="InterPro" id="IPR043128">
    <property type="entry name" value="Rev_trsase/Diguanyl_cyclase"/>
</dbReference>
<evidence type="ECO:0000313" key="8">
    <source>
        <dbReference type="Proteomes" id="UP000191160"/>
    </source>
</evidence>
<keyword evidence="2" id="KW-0227">DNA damage</keyword>
<dbReference type="Gene3D" id="1.10.150.20">
    <property type="entry name" value="5' to 3' exonuclease, C-terminal subdomain"/>
    <property type="match status" value="1"/>
</dbReference>
<evidence type="ECO:0000313" key="7">
    <source>
        <dbReference type="EMBL" id="OOV79670.1"/>
    </source>
</evidence>
<dbReference type="InterPro" id="IPR017961">
    <property type="entry name" value="DNA_pol_Y-fam_little_finger"/>
</dbReference>
<sequence>MNRKHRIYALVDINNCYVSCERVFRPSLNGRPVIVLSNNDGCAVARSQEAKDLGIKMGVPLFQIKDIVEKHQVIVLSSNYALYAEMSRRFMKILSDFVTPQEQEIYSIDECFLDLTAYAANYDLTEYALQILQRLLKWLGLPACIGIGRSKTEAKIANHIAKKNAYLNGVCNLVSMDPCSTEALYSRIDVSEIWGVGRKHTKKLNGLGIHSVLDFVMASPLMIKDQFSIVMHRTILELHGLSCIELEHTPEAKKQIIASRSFGQRVYHIDDLKEAMTFYVQDAVHRLRDDGLLCGCLIGFVQSNPFDTSKPFYNKSLSLPLPEPTDNVLVLSKLATAMIDGLFTKDIAYKKCGVILTCLEPKSSHSFDIFTDMKTIALSDSLMDSLEAIHTKYGKKKLGLGASMLPNRAWNMSRDRLTQNYFQWDQLLVVN</sequence>
<keyword evidence="7" id="KW-0548">Nucleotidyltransferase</keyword>
<dbReference type="InterPro" id="IPR025188">
    <property type="entry name" value="DUF4113"/>
</dbReference>
<dbReference type="RefSeq" id="WP_078191606.1">
    <property type="nucleotide sequence ID" value="NZ_JAMCOZ010000011.1"/>
</dbReference>
<accession>A0A1T1GQ72</accession>
<dbReference type="Pfam" id="PF13438">
    <property type="entry name" value="DUF4113"/>
    <property type="match status" value="1"/>
</dbReference>
<dbReference type="InterPro" id="IPR043502">
    <property type="entry name" value="DNA/RNA_pol_sf"/>
</dbReference>
<dbReference type="GO" id="GO:0009432">
    <property type="term" value="P:SOS response"/>
    <property type="evidence" value="ECO:0007669"/>
    <property type="project" value="UniProtKB-KW"/>
</dbReference>
<evidence type="ECO:0000256" key="3">
    <source>
        <dbReference type="ARBA" id="ARBA00023199"/>
    </source>
</evidence>
<dbReference type="PANTHER" id="PTHR11076">
    <property type="entry name" value="DNA REPAIR POLYMERASE UMUC / TRANSFERASE FAMILY MEMBER"/>
    <property type="match status" value="1"/>
</dbReference>
<protein>
    <submittedName>
        <fullName evidence="7">DNA-directed DNA polymerase</fullName>
    </submittedName>
</protein>
<dbReference type="GO" id="GO:0006281">
    <property type="term" value="P:DNA repair"/>
    <property type="evidence" value="ECO:0007669"/>
    <property type="project" value="UniProtKB-KW"/>
</dbReference>
<comment type="caution">
    <text evidence="7">The sequence shown here is derived from an EMBL/GenBank/DDBJ whole genome shotgun (WGS) entry which is preliminary data.</text>
</comment>
<organism evidence="7 8">
    <name type="scientific">Acinetobacter amyesii</name>
    <dbReference type="NCBI Taxonomy" id="2942470"/>
    <lineage>
        <taxon>Bacteria</taxon>
        <taxon>Pseudomonadati</taxon>
        <taxon>Pseudomonadota</taxon>
        <taxon>Gammaproteobacteria</taxon>
        <taxon>Moraxellales</taxon>
        <taxon>Moraxellaceae</taxon>
        <taxon>Acinetobacter</taxon>
    </lineage>
</organism>
<dbReference type="Pfam" id="PF11799">
    <property type="entry name" value="IMS_C"/>
    <property type="match status" value="1"/>
</dbReference>
<dbReference type="AlphaFoldDB" id="A0A1T1GQ72"/>
<keyword evidence="8" id="KW-1185">Reference proteome</keyword>
<dbReference type="GO" id="GO:0003887">
    <property type="term" value="F:DNA-directed DNA polymerase activity"/>
    <property type="evidence" value="ECO:0007669"/>
    <property type="project" value="UniProtKB-KW"/>
</dbReference>
<comment type="similarity">
    <text evidence="1">Belongs to the DNA polymerase type-Y family.</text>
</comment>
<dbReference type="PANTHER" id="PTHR11076:SF34">
    <property type="entry name" value="PROTEIN UMUC"/>
    <property type="match status" value="1"/>
</dbReference>
<dbReference type="InterPro" id="IPR001126">
    <property type="entry name" value="UmuC"/>
</dbReference>
<keyword evidence="5" id="KW-0742">SOS response</keyword>
<evidence type="ECO:0000256" key="2">
    <source>
        <dbReference type="ARBA" id="ARBA00022763"/>
    </source>
</evidence>
<dbReference type="GO" id="GO:0042276">
    <property type="term" value="P:error-prone translesion synthesis"/>
    <property type="evidence" value="ECO:0007669"/>
    <property type="project" value="TreeGrafter"/>
</dbReference>
<dbReference type="Proteomes" id="UP000191160">
    <property type="component" value="Unassembled WGS sequence"/>
</dbReference>
<evidence type="ECO:0000256" key="1">
    <source>
        <dbReference type="ARBA" id="ARBA00010945"/>
    </source>
</evidence>
<dbReference type="Pfam" id="PF00817">
    <property type="entry name" value="IMS"/>
    <property type="match status" value="1"/>
</dbReference>
<evidence type="ECO:0000256" key="4">
    <source>
        <dbReference type="ARBA" id="ARBA00023204"/>
    </source>
</evidence>
<gene>
    <name evidence="7" type="ORF">B1202_16090</name>
</gene>
<keyword evidence="3" id="KW-0741">SOS mutagenesis</keyword>
<keyword evidence="4" id="KW-0234">DNA repair</keyword>
<name>A0A1T1GQ72_9GAMM</name>
<dbReference type="InterPro" id="IPR050116">
    <property type="entry name" value="DNA_polymerase-Y"/>
</dbReference>
<evidence type="ECO:0000256" key="5">
    <source>
        <dbReference type="ARBA" id="ARBA00023236"/>
    </source>
</evidence>
<keyword evidence="7" id="KW-0808">Transferase</keyword>
<reference evidence="7 8" key="1">
    <citation type="submission" date="2017-02" db="EMBL/GenBank/DDBJ databases">
        <title>Acinetobacter sp. ANC 4945, whole genome shotgun sequencing project.</title>
        <authorList>
            <person name="Radolfova-Krizova L."/>
            <person name="Al Atrouni A."/>
            <person name="Nemec A."/>
        </authorList>
    </citation>
    <scope>NUCLEOTIDE SEQUENCE [LARGE SCALE GENOMIC DNA]</scope>
    <source>
        <strain evidence="7 8">ANC 4945</strain>
    </source>
</reference>
<dbReference type="CDD" id="cd01700">
    <property type="entry name" value="PolY_Pol_V_umuC"/>
    <property type="match status" value="1"/>
</dbReference>
<dbReference type="GO" id="GO:0003684">
    <property type="term" value="F:damaged DNA binding"/>
    <property type="evidence" value="ECO:0007669"/>
    <property type="project" value="InterPro"/>
</dbReference>
<evidence type="ECO:0000259" key="6">
    <source>
        <dbReference type="PROSITE" id="PS50173"/>
    </source>
</evidence>
<dbReference type="EMBL" id="MVKX01000013">
    <property type="protein sequence ID" value="OOV79670.1"/>
    <property type="molecule type" value="Genomic_DNA"/>
</dbReference>
<dbReference type="GO" id="GO:0005829">
    <property type="term" value="C:cytosol"/>
    <property type="evidence" value="ECO:0007669"/>
    <property type="project" value="TreeGrafter"/>
</dbReference>
<feature type="domain" description="UmuC" evidence="6">
    <location>
        <begin position="8"/>
        <end position="197"/>
    </location>
</feature>
<dbReference type="SUPFAM" id="SSF56672">
    <property type="entry name" value="DNA/RNA polymerases"/>
    <property type="match status" value="1"/>
</dbReference>
<keyword evidence="7" id="KW-0239">DNA-directed DNA polymerase</keyword>
<proteinExistence type="inferred from homology"/>
<dbReference type="Gene3D" id="3.40.1170.60">
    <property type="match status" value="1"/>
</dbReference>